<gene>
    <name evidence="1" type="ORF">GCM10007923_63520</name>
</gene>
<proteinExistence type="predicted"/>
<name>A0ABQ5ZSM9_9HYPH</name>
<dbReference type="Proteomes" id="UP001156702">
    <property type="component" value="Unassembled WGS sequence"/>
</dbReference>
<reference evidence="2" key="1">
    <citation type="journal article" date="2019" name="Int. J. Syst. Evol. Microbiol.">
        <title>The Global Catalogue of Microorganisms (GCM) 10K type strain sequencing project: providing services to taxonomists for standard genome sequencing and annotation.</title>
        <authorList>
            <consortium name="The Broad Institute Genomics Platform"/>
            <consortium name="The Broad Institute Genome Sequencing Center for Infectious Disease"/>
            <person name="Wu L."/>
            <person name="Ma J."/>
        </authorList>
    </citation>
    <scope>NUCLEOTIDE SEQUENCE [LARGE SCALE GENOMIC DNA]</scope>
    <source>
        <strain evidence="2">NBRC 102122</strain>
    </source>
</reference>
<evidence type="ECO:0000313" key="2">
    <source>
        <dbReference type="Proteomes" id="UP001156702"/>
    </source>
</evidence>
<protein>
    <submittedName>
        <fullName evidence="1">Uncharacterized protein</fullName>
    </submittedName>
</protein>
<sequence>MGFQPSIVDQMSLWEFRACQAGWLKANGAEDEAEPPSWEEHLEMVRKVKAMGEVS</sequence>
<comment type="caution">
    <text evidence="1">The sequence shown here is derived from an EMBL/GenBank/DDBJ whole genome shotgun (WGS) entry which is preliminary data.</text>
</comment>
<evidence type="ECO:0000313" key="1">
    <source>
        <dbReference type="EMBL" id="GLR55131.1"/>
    </source>
</evidence>
<keyword evidence="2" id="KW-1185">Reference proteome</keyword>
<dbReference type="EMBL" id="BSOP01000069">
    <property type="protein sequence ID" value="GLR55131.1"/>
    <property type="molecule type" value="Genomic_DNA"/>
</dbReference>
<accession>A0ABQ5ZSM9</accession>
<dbReference type="RefSeq" id="WP_245082977.1">
    <property type="nucleotide sequence ID" value="NZ_BSOP01000069.1"/>
</dbReference>
<organism evidence="1 2">
    <name type="scientific">Shinella yambaruensis</name>
    <dbReference type="NCBI Taxonomy" id="415996"/>
    <lineage>
        <taxon>Bacteria</taxon>
        <taxon>Pseudomonadati</taxon>
        <taxon>Pseudomonadota</taxon>
        <taxon>Alphaproteobacteria</taxon>
        <taxon>Hyphomicrobiales</taxon>
        <taxon>Rhizobiaceae</taxon>
        <taxon>Shinella</taxon>
    </lineage>
</organism>